<keyword evidence="9" id="KW-0862">Zinc</keyword>
<dbReference type="NCBIfam" id="NF008758">
    <property type="entry name" value="PRK11789.1"/>
    <property type="match status" value="1"/>
</dbReference>
<dbReference type="GO" id="GO:0071555">
    <property type="term" value="P:cell wall organization"/>
    <property type="evidence" value="ECO:0007669"/>
    <property type="project" value="UniProtKB-KW"/>
</dbReference>
<dbReference type="AlphaFoldDB" id="A0A5D9CQQ8"/>
<name>A0A5D9CQQ8_HALER</name>
<evidence type="ECO:0000256" key="2">
    <source>
        <dbReference type="ARBA" id="ARBA00001947"/>
    </source>
</evidence>
<dbReference type="SMART" id="SM00644">
    <property type="entry name" value="Ami_2"/>
    <property type="match status" value="1"/>
</dbReference>
<evidence type="ECO:0000256" key="9">
    <source>
        <dbReference type="ARBA" id="ARBA00022833"/>
    </source>
</evidence>
<reference evidence="14 15" key="1">
    <citation type="submission" date="2019-08" db="EMBL/GenBank/DDBJ databases">
        <title>Draft Genome Sequence of Halomonas eurihalina Isolated from Preserved Hide-surface.</title>
        <authorList>
            <person name="Hussain S.A."/>
            <person name="Xu A."/>
            <person name="Sarker M."/>
            <person name="Sommers C."/>
        </authorList>
    </citation>
    <scope>NUCLEOTIDE SEQUENCE [LARGE SCALE GENOMIC DNA]</scope>
    <source>
        <strain evidence="14 15">MS1</strain>
    </source>
</reference>
<evidence type="ECO:0000256" key="10">
    <source>
        <dbReference type="ARBA" id="ARBA00023316"/>
    </source>
</evidence>
<dbReference type="InterPro" id="IPR036505">
    <property type="entry name" value="Amidase/PGRP_sf"/>
</dbReference>
<evidence type="ECO:0000259" key="13">
    <source>
        <dbReference type="SMART" id="SM00644"/>
    </source>
</evidence>
<evidence type="ECO:0000256" key="6">
    <source>
        <dbReference type="ARBA" id="ARBA00022490"/>
    </source>
</evidence>
<evidence type="ECO:0000256" key="1">
    <source>
        <dbReference type="ARBA" id="ARBA00001561"/>
    </source>
</evidence>
<evidence type="ECO:0000256" key="11">
    <source>
        <dbReference type="ARBA" id="ARBA00039257"/>
    </source>
</evidence>
<comment type="similarity">
    <text evidence="4">Belongs to the N-acetylmuramoyl-L-alanine amidase 2 family.</text>
</comment>
<proteinExistence type="inferred from homology"/>
<keyword evidence="6" id="KW-0963">Cytoplasm</keyword>
<dbReference type="PANTHER" id="PTHR30417">
    <property type="entry name" value="N-ACETYLMURAMOYL-L-ALANINE AMIDASE AMID"/>
    <property type="match status" value="1"/>
</dbReference>
<dbReference type="SUPFAM" id="SSF55846">
    <property type="entry name" value="N-acetylmuramoyl-L-alanine amidase-like"/>
    <property type="match status" value="1"/>
</dbReference>
<dbReference type="GO" id="GO:0046872">
    <property type="term" value="F:metal ion binding"/>
    <property type="evidence" value="ECO:0007669"/>
    <property type="project" value="UniProtKB-KW"/>
</dbReference>
<keyword evidence="8 14" id="KW-0378">Hydrolase</keyword>
<gene>
    <name evidence="14" type="primary">ampD</name>
    <name evidence="14" type="ORF">FZZ93_15090</name>
</gene>
<accession>A0A5D9CQQ8</accession>
<protein>
    <recommendedName>
        <fullName evidence="11">1,6-anhydro-N-acetylmuramyl-L-alanine amidase AmpD</fullName>
        <ecNumber evidence="5">3.5.1.28</ecNumber>
    </recommendedName>
    <alternativeName>
        <fullName evidence="12">N-acetylmuramoyl-L-alanine amidase</fullName>
    </alternativeName>
</protein>
<dbReference type="EC" id="3.5.1.28" evidence="5"/>
<evidence type="ECO:0000313" key="15">
    <source>
        <dbReference type="Proteomes" id="UP000324260"/>
    </source>
</evidence>
<keyword evidence="7" id="KW-0479">Metal-binding</keyword>
<dbReference type="GO" id="GO:0009253">
    <property type="term" value="P:peptidoglycan catabolic process"/>
    <property type="evidence" value="ECO:0007669"/>
    <property type="project" value="InterPro"/>
</dbReference>
<evidence type="ECO:0000256" key="3">
    <source>
        <dbReference type="ARBA" id="ARBA00004496"/>
    </source>
</evidence>
<dbReference type="GO" id="GO:0008745">
    <property type="term" value="F:N-acetylmuramoyl-L-alanine amidase activity"/>
    <property type="evidence" value="ECO:0007669"/>
    <property type="project" value="UniProtKB-EC"/>
</dbReference>
<comment type="caution">
    <text evidence="14">The sequence shown here is derived from an EMBL/GenBank/DDBJ whole genome shotgun (WGS) entry which is preliminary data.</text>
</comment>
<evidence type="ECO:0000256" key="5">
    <source>
        <dbReference type="ARBA" id="ARBA00011901"/>
    </source>
</evidence>
<comment type="cofactor">
    <cofactor evidence="2">
        <name>Zn(2+)</name>
        <dbReference type="ChEBI" id="CHEBI:29105"/>
    </cofactor>
</comment>
<evidence type="ECO:0000256" key="12">
    <source>
        <dbReference type="ARBA" id="ARBA00042615"/>
    </source>
</evidence>
<feature type="domain" description="N-acetylmuramoyl-L-alanine amidase" evidence="13">
    <location>
        <begin position="16"/>
        <end position="170"/>
    </location>
</feature>
<dbReference type="InterPro" id="IPR002502">
    <property type="entry name" value="Amidase_domain"/>
</dbReference>
<dbReference type="Proteomes" id="UP000324260">
    <property type="component" value="Unassembled WGS sequence"/>
</dbReference>
<dbReference type="GO" id="GO:0005737">
    <property type="term" value="C:cytoplasm"/>
    <property type="evidence" value="ECO:0007669"/>
    <property type="project" value="UniProtKB-SubCell"/>
</dbReference>
<dbReference type="OrthoDB" id="9794842at2"/>
<organism evidence="14 15">
    <name type="scientific">Halomonas eurihalina</name>
    <dbReference type="NCBI Taxonomy" id="42566"/>
    <lineage>
        <taxon>Bacteria</taxon>
        <taxon>Pseudomonadati</taxon>
        <taxon>Pseudomonadota</taxon>
        <taxon>Gammaproteobacteria</taxon>
        <taxon>Oceanospirillales</taxon>
        <taxon>Halomonadaceae</taxon>
        <taxon>Halomonas</taxon>
    </lineage>
</organism>
<comment type="catalytic activity">
    <reaction evidence="1">
        <text>Hydrolyzes the link between N-acetylmuramoyl residues and L-amino acid residues in certain cell-wall glycopeptides.</text>
        <dbReference type="EC" id="3.5.1.28"/>
    </reaction>
</comment>
<keyword evidence="15" id="KW-1185">Reference proteome</keyword>
<sequence>MPIEQGWLEGARHVISPNQDARPEGEVSLLVLHSISLPPGQFSGDAIERLFTNRLDAEAHPYFAAIRGLRVSAHLLIRRDGGCVQFVPFTARAWHAGRSWWRDGRRWRRALNDFSVGIELEGDEVTPYTEAQYRSLACATRSLRAQYPAITAERITSHARVAPLRKSDPGPAFDWAYFRQSVGKVTR</sequence>
<evidence type="ECO:0000256" key="8">
    <source>
        <dbReference type="ARBA" id="ARBA00022801"/>
    </source>
</evidence>
<evidence type="ECO:0000313" key="14">
    <source>
        <dbReference type="EMBL" id="TZG33777.1"/>
    </source>
</evidence>
<dbReference type="PANTHER" id="PTHR30417:SF4">
    <property type="entry name" value="1,6-ANHYDRO-N-ACETYLMURAMYL-L-ALANINE AMIDASE AMPD"/>
    <property type="match status" value="1"/>
</dbReference>
<dbReference type="RefSeq" id="WP_149323135.1">
    <property type="nucleotide sequence ID" value="NZ_JARWAH010000008.1"/>
</dbReference>
<evidence type="ECO:0000256" key="7">
    <source>
        <dbReference type="ARBA" id="ARBA00022723"/>
    </source>
</evidence>
<dbReference type="EMBL" id="VTPU01000017">
    <property type="protein sequence ID" value="TZG33777.1"/>
    <property type="molecule type" value="Genomic_DNA"/>
</dbReference>
<dbReference type="GO" id="GO:0009254">
    <property type="term" value="P:peptidoglycan turnover"/>
    <property type="evidence" value="ECO:0007669"/>
    <property type="project" value="TreeGrafter"/>
</dbReference>
<dbReference type="Gene3D" id="3.40.80.10">
    <property type="entry name" value="Peptidoglycan recognition protein-like"/>
    <property type="match status" value="1"/>
</dbReference>
<evidence type="ECO:0000256" key="4">
    <source>
        <dbReference type="ARBA" id="ARBA00007553"/>
    </source>
</evidence>
<keyword evidence="10" id="KW-0961">Cell wall biogenesis/degradation</keyword>
<dbReference type="InterPro" id="IPR051206">
    <property type="entry name" value="NAMLAA_amidase_2"/>
</dbReference>
<comment type="subcellular location">
    <subcellularLocation>
        <location evidence="3">Cytoplasm</location>
    </subcellularLocation>
</comment>
<dbReference type="Pfam" id="PF01510">
    <property type="entry name" value="Amidase_2"/>
    <property type="match status" value="1"/>
</dbReference>
<dbReference type="CDD" id="cd06583">
    <property type="entry name" value="PGRP"/>
    <property type="match status" value="1"/>
</dbReference>